<comment type="caution">
    <text evidence="1">The sequence shown here is derived from an EMBL/GenBank/DDBJ whole genome shotgun (WGS) entry which is preliminary data.</text>
</comment>
<accession>A0ACC2NMQ8</accession>
<organism evidence="1 2">
    <name type="scientific">Eretmocerus hayati</name>
    <dbReference type="NCBI Taxonomy" id="131215"/>
    <lineage>
        <taxon>Eukaryota</taxon>
        <taxon>Metazoa</taxon>
        <taxon>Ecdysozoa</taxon>
        <taxon>Arthropoda</taxon>
        <taxon>Hexapoda</taxon>
        <taxon>Insecta</taxon>
        <taxon>Pterygota</taxon>
        <taxon>Neoptera</taxon>
        <taxon>Endopterygota</taxon>
        <taxon>Hymenoptera</taxon>
        <taxon>Apocrita</taxon>
        <taxon>Proctotrupomorpha</taxon>
        <taxon>Chalcidoidea</taxon>
        <taxon>Aphelinidae</taxon>
        <taxon>Aphelininae</taxon>
        <taxon>Eretmocerus</taxon>
    </lineage>
</organism>
<proteinExistence type="predicted"/>
<keyword evidence="2" id="KW-1185">Reference proteome</keyword>
<evidence type="ECO:0000313" key="1">
    <source>
        <dbReference type="EMBL" id="KAJ8672367.1"/>
    </source>
</evidence>
<evidence type="ECO:0000313" key="2">
    <source>
        <dbReference type="Proteomes" id="UP001239111"/>
    </source>
</evidence>
<protein>
    <submittedName>
        <fullName evidence="1">Uncharacterized protein</fullName>
    </submittedName>
</protein>
<sequence length="169" mass="19014">MYFTSILLDFRATVNTFLVLDLIGCCCVYVVFVGSNLKDVADLYLDNSWDLRIFMAILLPFLIIFSLIRNLKYLAPFSMIANGLIAAGLGITFYYIFTDLPPIKDIPKVATMEEMPLFFGIAIFALEGIGVEADRAVDKEFCAPQYSLADLYFRFSLQSGDQIPDNLDN</sequence>
<reference evidence="1" key="1">
    <citation type="submission" date="2023-04" db="EMBL/GenBank/DDBJ databases">
        <title>A chromosome-level genome assembly of the parasitoid wasp Eretmocerus hayati.</title>
        <authorList>
            <person name="Zhong Y."/>
            <person name="Liu S."/>
            <person name="Liu Y."/>
        </authorList>
    </citation>
    <scope>NUCLEOTIDE SEQUENCE</scope>
    <source>
        <strain evidence="1">ZJU_SS_LIU_2023</strain>
    </source>
</reference>
<dbReference type="EMBL" id="CM056743">
    <property type="protein sequence ID" value="KAJ8672367.1"/>
    <property type="molecule type" value="Genomic_DNA"/>
</dbReference>
<dbReference type="Proteomes" id="UP001239111">
    <property type="component" value="Chromosome 3"/>
</dbReference>
<name>A0ACC2NMQ8_9HYME</name>
<gene>
    <name evidence="1" type="ORF">QAD02_003626</name>
</gene>